<organism evidence="2 3">
    <name type="scientific">Ensete ventricosum</name>
    <name type="common">Abyssinian banana</name>
    <name type="synonym">Musa ensete</name>
    <dbReference type="NCBI Taxonomy" id="4639"/>
    <lineage>
        <taxon>Eukaryota</taxon>
        <taxon>Viridiplantae</taxon>
        <taxon>Streptophyta</taxon>
        <taxon>Embryophyta</taxon>
        <taxon>Tracheophyta</taxon>
        <taxon>Spermatophyta</taxon>
        <taxon>Magnoliopsida</taxon>
        <taxon>Liliopsida</taxon>
        <taxon>Zingiberales</taxon>
        <taxon>Musaceae</taxon>
        <taxon>Ensete</taxon>
    </lineage>
</organism>
<feature type="region of interest" description="Disordered" evidence="1">
    <location>
        <begin position="21"/>
        <end position="46"/>
    </location>
</feature>
<evidence type="ECO:0000256" key="1">
    <source>
        <dbReference type="SAM" id="MobiDB-lite"/>
    </source>
</evidence>
<proteinExistence type="predicted"/>
<gene>
    <name evidence="2" type="ORF">B296_00040927</name>
</gene>
<accession>A0A426ZP06</accession>
<evidence type="ECO:0000313" key="3">
    <source>
        <dbReference type="Proteomes" id="UP000287651"/>
    </source>
</evidence>
<feature type="compositionally biased region" description="Basic residues" evidence="1">
    <location>
        <begin position="21"/>
        <end position="32"/>
    </location>
</feature>
<sequence>MTGRGCGRIGRSYWGKAMRLHTTRAPHKRRRAATGPTSIEEEPSAKTTCTRVDGRRLDRLCVCADPSDHVEEARGWWNSDMSVRSYRWTVRWRTDKGEGTGSKWTSVAGRGGPMVVAEEAELTLFLLHDGRRH</sequence>
<protein>
    <submittedName>
        <fullName evidence="2">Uncharacterized protein</fullName>
    </submittedName>
</protein>
<dbReference type="AlphaFoldDB" id="A0A426ZP06"/>
<reference evidence="2 3" key="1">
    <citation type="journal article" date="2014" name="Agronomy (Basel)">
        <title>A Draft Genome Sequence for Ensete ventricosum, the Drought-Tolerant Tree Against Hunger.</title>
        <authorList>
            <person name="Harrison J."/>
            <person name="Moore K.A."/>
            <person name="Paszkiewicz K."/>
            <person name="Jones T."/>
            <person name="Grant M."/>
            <person name="Ambacheew D."/>
            <person name="Muzemil S."/>
            <person name="Studholme D.J."/>
        </authorList>
    </citation>
    <scope>NUCLEOTIDE SEQUENCE [LARGE SCALE GENOMIC DNA]</scope>
</reference>
<evidence type="ECO:0000313" key="2">
    <source>
        <dbReference type="EMBL" id="RRT65651.1"/>
    </source>
</evidence>
<dbReference type="Proteomes" id="UP000287651">
    <property type="component" value="Unassembled WGS sequence"/>
</dbReference>
<dbReference type="EMBL" id="AMZH03005741">
    <property type="protein sequence ID" value="RRT65651.1"/>
    <property type="molecule type" value="Genomic_DNA"/>
</dbReference>
<comment type="caution">
    <text evidence="2">The sequence shown here is derived from an EMBL/GenBank/DDBJ whole genome shotgun (WGS) entry which is preliminary data.</text>
</comment>
<name>A0A426ZP06_ENSVE</name>